<dbReference type="EMBL" id="CP097478">
    <property type="protein sequence ID" value="USS92710.1"/>
    <property type="molecule type" value="Genomic_DNA"/>
</dbReference>
<keyword evidence="3 8" id="KW-0132">Cell division</keyword>
<name>A0ABY5C5U7_9LACO</name>
<evidence type="ECO:0000313" key="8">
    <source>
        <dbReference type="EMBL" id="USS92710.1"/>
    </source>
</evidence>
<dbReference type="InterPro" id="IPR007793">
    <property type="entry name" value="DivIVA_fam"/>
</dbReference>
<dbReference type="GO" id="GO:0051301">
    <property type="term" value="P:cell division"/>
    <property type="evidence" value="ECO:0007669"/>
    <property type="project" value="UniProtKB-KW"/>
</dbReference>
<protein>
    <submittedName>
        <fullName evidence="8">Cell division regulator GpsB</fullName>
    </submittedName>
</protein>
<reference evidence="8" key="1">
    <citation type="submission" date="2022-05" db="EMBL/GenBank/DDBJ databases">
        <authorList>
            <person name="Oliphant S.A."/>
            <person name="Watson-Haigh N.S."/>
            <person name="Sumby K.M."/>
            <person name="Gardner J.M."/>
            <person name="Jiranek V."/>
        </authorList>
    </citation>
    <scope>NUCLEOTIDE SEQUENCE</scope>
    <source>
        <strain evidence="8">Ru20-1</strain>
    </source>
</reference>
<dbReference type="Proteomes" id="UP001057532">
    <property type="component" value="Chromosome"/>
</dbReference>
<dbReference type="InterPro" id="IPR011229">
    <property type="entry name" value="Cell_cycle_GpsB"/>
</dbReference>
<evidence type="ECO:0000256" key="5">
    <source>
        <dbReference type="ARBA" id="ARBA00023054"/>
    </source>
</evidence>
<evidence type="ECO:0000256" key="4">
    <source>
        <dbReference type="ARBA" id="ARBA00022960"/>
    </source>
</evidence>
<dbReference type="NCBIfam" id="NF010725">
    <property type="entry name" value="PRK14127.1"/>
    <property type="match status" value="1"/>
</dbReference>
<dbReference type="NCBIfam" id="TIGR03544">
    <property type="entry name" value="DivI1A_domain"/>
    <property type="match status" value="1"/>
</dbReference>
<dbReference type="Pfam" id="PF05103">
    <property type="entry name" value="DivIVA"/>
    <property type="match status" value="1"/>
</dbReference>
<comment type="subcellular location">
    <subcellularLocation>
        <location evidence="1">Cytoplasm</location>
    </subcellularLocation>
</comment>
<feature type="region of interest" description="Disordered" evidence="7">
    <location>
        <begin position="63"/>
        <end position="104"/>
    </location>
</feature>
<proteinExistence type="predicted"/>
<evidence type="ECO:0000256" key="2">
    <source>
        <dbReference type="ARBA" id="ARBA00022490"/>
    </source>
</evidence>
<keyword evidence="5" id="KW-0175">Coiled coil</keyword>
<gene>
    <name evidence="8" type="primary">gpsB</name>
    <name evidence="8" type="ORF">M8332_03480</name>
</gene>
<feature type="compositionally biased region" description="Low complexity" evidence="7">
    <location>
        <begin position="65"/>
        <end position="81"/>
    </location>
</feature>
<dbReference type="PANTHER" id="PTHR35794:SF1">
    <property type="entry name" value="CELL CYCLE PROTEIN GPSB"/>
    <property type="match status" value="1"/>
</dbReference>
<organism evidence="8 9">
    <name type="scientific">Fructilactobacillus ixorae</name>
    <dbReference type="NCBI Taxonomy" id="1750535"/>
    <lineage>
        <taxon>Bacteria</taxon>
        <taxon>Bacillati</taxon>
        <taxon>Bacillota</taxon>
        <taxon>Bacilli</taxon>
        <taxon>Lactobacillales</taxon>
        <taxon>Lactobacillaceae</taxon>
        <taxon>Fructilactobacillus</taxon>
    </lineage>
</organism>
<evidence type="ECO:0000256" key="7">
    <source>
        <dbReference type="SAM" id="MobiDB-lite"/>
    </source>
</evidence>
<sequence length="122" mass="13998">MDSINFTPKDILQKEFRQKMRGYDPTDVDSFLDEIIKDYETFQKELDDKDQRIAQLVAENNQLKAQQVAPTPQATPAQPQPRSNVQSQPTTSERQATDSTTLDILRRLSNLEQRVFGDGYHG</sequence>
<keyword evidence="2" id="KW-0963">Cytoplasm</keyword>
<evidence type="ECO:0000256" key="3">
    <source>
        <dbReference type="ARBA" id="ARBA00022618"/>
    </source>
</evidence>
<dbReference type="Gene3D" id="6.10.250.660">
    <property type="match status" value="1"/>
</dbReference>
<accession>A0ABY5C5U7</accession>
<dbReference type="RefSeq" id="WP_252779451.1">
    <property type="nucleotide sequence ID" value="NZ_CP097478.1"/>
</dbReference>
<feature type="compositionally biased region" description="Polar residues" evidence="7">
    <location>
        <begin position="82"/>
        <end position="102"/>
    </location>
</feature>
<evidence type="ECO:0000256" key="6">
    <source>
        <dbReference type="ARBA" id="ARBA00023306"/>
    </source>
</evidence>
<dbReference type="InterPro" id="IPR019933">
    <property type="entry name" value="DivIVA_domain"/>
</dbReference>
<dbReference type="PANTHER" id="PTHR35794">
    <property type="entry name" value="CELL DIVISION PROTEIN DIVIVA"/>
    <property type="match status" value="1"/>
</dbReference>
<keyword evidence="6" id="KW-0131">Cell cycle</keyword>
<evidence type="ECO:0000313" key="9">
    <source>
        <dbReference type="Proteomes" id="UP001057532"/>
    </source>
</evidence>
<evidence type="ECO:0000256" key="1">
    <source>
        <dbReference type="ARBA" id="ARBA00004496"/>
    </source>
</evidence>
<dbReference type="PIRSF" id="PIRSF029938">
    <property type="entry name" value="UCP029938"/>
    <property type="match status" value="1"/>
</dbReference>
<keyword evidence="9" id="KW-1185">Reference proteome</keyword>
<keyword evidence="4" id="KW-0133">Cell shape</keyword>